<dbReference type="Pfam" id="PF20172">
    <property type="entry name" value="DUF6538"/>
    <property type="match status" value="1"/>
</dbReference>
<evidence type="ECO:0000313" key="2">
    <source>
        <dbReference type="EMBL" id="AVO37132.2"/>
    </source>
</evidence>
<accession>A0A2S0MMM0</accession>
<feature type="domain" description="DUF6538" evidence="1">
    <location>
        <begin position="7"/>
        <end position="65"/>
    </location>
</feature>
<dbReference type="EMBL" id="CP027665">
    <property type="protein sequence ID" value="AVO37132.2"/>
    <property type="molecule type" value="Genomic_DNA"/>
</dbReference>
<dbReference type="Proteomes" id="UP000237655">
    <property type="component" value="Chromosome"/>
</dbReference>
<dbReference type="KEGG" id="thas:C6Y53_05050"/>
<organism evidence="2 3">
    <name type="scientific">Pukyongiella litopenaei</name>
    <dbReference type="NCBI Taxonomy" id="2605946"/>
    <lineage>
        <taxon>Bacteria</taxon>
        <taxon>Pseudomonadati</taxon>
        <taxon>Pseudomonadota</taxon>
        <taxon>Alphaproteobacteria</taxon>
        <taxon>Rhodobacterales</taxon>
        <taxon>Paracoccaceae</taxon>
        <taxon>Pukyongiella</taxon>
    </lineage>
</organism>
<dbReference type="RefSeq" id="WP_149615458.1">
    <property type="nucleotide sequence ID" value="NZ_CP027665.1"/>
</dbReference>
<reference evidence="3" key="1">
    <citation type="submission" date="2018-03" db="EMBL/GenBank/DDBJ databases">
        <title>Genomic analysis of the strain SH-1 isolated from shrimp intestine.</title>
        <authorList>
            <person name="Kim Y.-S."/>
            <person name="Kim S.-E."/>
            <person name="Kim K.-H."/>
        </authorList>
    </citation>
    <scope>NUCLEOTIDE SEQUENCE [LARGE SCALE GENOMIC DNA]</scope>
    <source>
        <strain evidence="3">SH-1</strain>
    </source>
</reference>
<dbReference type="InterPro" id="IPR046668">
    <property type="entry name" value="DUF6538"/>
</dbReference>
<name>A0A2S0MMM0_9RHOB</name>
<sequence length="151" mass="17024">MATIPRLVTRGRTFYFRASVPQDLWDAAGRKEVKISLRTAERSLALMRCRTISNHVDLVVTEARRMVQGQDTAIDQAIRDYFREALDWGQEFADIFAPEAEVDVEDCIATLETRLALLRRRLAVRFCAKTCSSCWTRLGTIPAPSGIGPCC</sequence>
<keyword evidence="3" id="KW-1185">Reference proteome</keyword>
<evidence type="ECO:0000313" key="3">
    <source>
        <dbReference type="Proteomes" id="UP000237655"/>
    </source>
</evidence>
<evidence type="ECO:0000259" key="1">
    <source>
        <dbReference type="Pfam" id="PF20172"/>
    </source>
</evidence>
<protein>
    <recommendedName>
        <fullName evidence="1">DUF6538 domain-containing protein</fullName>
    </recommendedName>
</protein>
<proteinExistence type="predicted"/>
<gene>
    <name evidence="2" type="ORF">C6Y53_05050</name>
</gene>
<dbReference type="AlphaFoldDB" id="A0A2S0MMM0"/>